<evidence type="ECO:0000256" key="1">
    <source>
        <dbReference type="SAM" id="SignalP"/>
    </source>
</evidence>
<feature type="chain" id="PRO_5040213612" evidence="1">
    <location>
        <begin position="28"/>
        <end position="164"/>
    </location>
</feature>
<dbReference type="Gramene" id="TRITD5Bv1G150380.1">
    <property type="protein sequence ID" value="TRITD5Bv1G150380.1"/>
    <property type="gene ID" value="TRITD5Bv1G150380"/>
</dbReference>
<protein>
    <submittedName>
        <fullName evidence="2">Uncharacterized protein</fullName>
    </submittedName>
</protein>
<accession>A0A9R0XC09</accession>
<keyword evidence="3" id="KW-1185">Reference proteome</keyword>
<feature type="signal peptide" evidence="1">
    <location>
        <begin position="1"/>
        <end position="27"/>
    </location>
</feature>
<dbReference type="Proteomes" id="UP000324705">
    <property type="component" value="Chromosome 5B"/>
</dbReference>
<reference evidence="2 3" key="1">
    <citation type="submission" date="2017-09" db="EMBL/GenBank/DDBJ databases">
        <authorList>
            <consortium name="International Durum Wheat Genome Sequencing Consortium (IDWGSC)"/>
            <person name="Milanesi L."/>
        </authorList>
    </citation>
    <scope>NUCLEOTIDE SEQUENCE [LARGE SCALE GENOMIC DNA]</scope>
    <source>
        <strain evidence="3">cv. Svevo</strain>
    </source>
</reference>
<sequence length="164" mass="18326">MFIPRLRSLLFLMHTVCIPCASPLGLSFEIVLMELVELSTVSLAEAMFEKLGLPKPVYHVHQLEQGGYKAQVEFHRTKERFHASARRVKLPSPVCVDGEASMNHMESREALMCIILIVALTLSIPFFPPCTKPSLAHPVSSRPSSLFLNFDCNINTSVPQVDPH</sequence>
<gene>
    <name evidence="2" type="ORF">TRITD_5Bv1G150380</name>
</gene>
<dbReference type="AlphaFoldDB" id="A0A9R0XC09"/>
<evidence type="ECO:0000313" key="2">
    <source>
        <dbReference type="EMBL" id="VAI33774.1"/>
    </source>
</evidence>
<evidence type="ECO:0000313" key="3">
    <source>
        <dbReference type="Proteomes" id="UP000324705"/>
    </source>
</evidence>
<organism evidence="2 3">
    <name type="scientific">Triticum turgidum subsp. durum</name>
    <name type="common">Durum wheat</name>
    <name type="synonym">Triticum durum</name>
    <dbReference type="NCBI Taxonomy" id="4567"/>
    <lineage>
        <taxon>Eukaryota</taxon>
        <taxon>Viridiplantae</taxon>
        <taxon>Streptophyta</taxon>
        <taxon>Embryophyta</taxon>
        <taxon>Tracheophyta</taxon>
        <taxon>Spermatophyta</taxon>
        <taxon>Magnoliopsida</taxon>
        <taxon>Liliopsida</taxon>
        <taxon>Poales</taxon>
        <taxon>Poaceae</taxon>
        <taxon>BOP clade</taxon>
        <taxon>Pooideae</taxon>
        <taxon>Triticodae</taxon>
        <taxon>Triticeae</taxon>
        <taxon>Triticinae</taxon>
        <taxon>Triticum</taxon>
    </lineage>
</organism>
<name>A0A9R0XC09_TRITD</name>
<proteinExistence type="predicted"/>
<keyword evidence="1" id="KW-0732">Signal</keyword>
<dbReference type="EMBL" id="LT934120">
    <property type="protein sequence ID" value="VAI33774.1"/>
    <property type="molecule type" value="Genomic_DNA"/>
</dbReference>